<sequence>MIVDDQISQQKDTSSNIQGSNMKEKRSITPKKRKNQIFIHNQFLVQECIYKGNFYNTYKGFDKEAKKNVVIKMCNQYHDHISHELKIIKHLVLNQNNVTCFVPPIWQGEEKIAGVNYQVKVLKQMGPSLKIVFSLLNKQFMQHTVLLIGLNLINSIENLHKHDIVHRNLRPRKIITDFNLKSLNLYFVDFKNAKKFRHKSGQTVKYIESNRQQNKAFANKFSSLGVHMGISPSQKDDMESIGYILIYFLKKGKLFHKKKSYQNHEEKINHYEEQKLNFVPENYKEILPAEVISYINYIKMLNQQDRIDYDYCKKLFKTGIQRFNISAHEQRYEWSTRIKEDLITFSNQQNNGNILNQQIYELSSKVPLSEQNLDNSFLKDYNNTQLQNKQEREREELQLRDKEVSIEVRKNTEETNHKLELNASVDQGINENSQKQIVVQNGTNSQIQITQTTQQQLNQSFNSVQNKEQQIYPYQQVRVVIGSQIHVIGDNEQDVAEIGEKYDYQAFLRMNSTDEKNQGGFVRMSSQTLESQFLKDPFQRQASNLSRKSDRSLFSRFNSKSFDEGISDETNTEFPSLEKQIMSLGGGINPFNMFSASKRNKYFSSHNIEKPSFYQQSNSQIDEVEEFSEVQVHNNQNYYKIEND</sequence>
<reference evidence="5" key="1">
    <citation type="journal article" date="2006" name="PLoS Biol.">
        <title>Macronuclear genome sequence of the ciliate Tetrahymena thermophila, a model eukaryote.</title>
        <authorList>
            <person name="Eisen J.A."/>
            <person name="Coyne R.S."/>
            <person name="Wu M."/>
            <person name="Wu D."/>
            <person name="Thiagarajan M."/>
            <person name="Wortman J.R."/>
            <person name="Badger J.H."/>
            <person name="Ren Q."/>
            <person name="Amedeo P."/>
            <person name="Jones K.M."/>
            <person name="Tallon L.J."/>
            <person name="Delcher A.L."/>
            <person name="Salzberg S.L."/>
            <person name="Silva J.C."/>
            <person name="Haas B.J."/>
            <person name="Majoros W.H."/>
            <person name="Farzad M."/>
            <person name="Carlton J.M."/>
            <person name="Smith R.K. Jr."/>
            <person name="Garg J."/>
            <person name="Pearlman R.E."/>
            <person name="Karrer K.M."/>
            <person name="Sun L."/>
            <person name="Manning G."/>
            <person name="Elde N.C."/>
            <person name="Turkewitz A.P."/>
            <person name="Asai D.J."/>
            <person name="Wilkes D.E."/>
            <person name="Wang Y."/>
            <person name="Cai H."/>
            <person name="Collins K."/>
            <person name="Stewart B.A."/>
            <person name="Lee S.R."/>
            <person name="Wilamowska K."/>
            <person name="Weinberg Z."/>
            <person name="Ruzzo W.L."/>
            <person name="Wloga D."/>
            <person name="Gaertig J."/>
            <person name="Frankel J."/>
            <person name="Tsao C.-C."/>
            <person name="Gorovsky M.A."/>
            <person name="Keeling P.J."/>
            <person name="Waller R.F."/>
            <person name="Patron N.J."/>
            <person name="Cherry J.M."/>
            <person name="Stover N.A."/>
            <person name="Krieger C.J."/>
            <person name="del Toro C."/>
            <person name="Ryder H.F."/>
            <person name="Williamson S.C."/>
            <person name="Barbeau R.A."/>
            <person name="Hamilton E.P."/>
            <person name="Orias E."/>
        </authorList>
    </citation>
    <scope>NUCLEOTIDE SEQUENCE [LARGE SCALE GENOMIC DNA]</scope>
    <source>
        <strain evidence="5">SB210</strain>
    </source>
</reference>
<protein>
    <recommendedName>
        <fullName evidence="1">Casein kinase I</fullName>
    </recommendedName>
</protein>
<dbReference type="InterPro" id="IPR050235">
    <property type="entry name" value="CK1_Ser-Thr_kinase"/>
</dbReference>
<feature type="domain" description="Protein kinase" evidence="3">
    <location>
        <begin position="43"/>
        <end position="316"/>
    </location>
</feature>
<dbReference type="PROSITE" id="PS50011">
    <property type="entry name" value="PROTEIN_KINASE_DOM"/>
    <property type="match status" value="1"/>
</dbReference>
<dbReference type="GeneID" id="7840558"/>
<evidence type="ECO:0000313" key="5">
    <source>
        <dbReference type="Proteomes" id="UP000009168"/>
    </source>
</evidence>
<dbReference type="eggNOG" id="KOG1164">
    <property type="taxonomic scope" value="Eukaryota"/>
</dbReference>
<dbReference type="Proteomes" id="UP000009168">
    <property type="component" value="Unassembled WGS sequence"/>
</dbReference>
<dbReference type="STRING" id="312017.Q22DQ9"/>
<dbReference type="GO" id="GO:0004672">
    <property type="term" value="F:protein kinase activity"/>
    <property type="evidence" value="ECO:0007669"/>
    <property type="project" value="InterPro"/>
</dbReference>
<dbReference type="RefSeq" id="XP_001031058.2">
    <property type="nucleotide sequence ID" value="XM_001031058.2"/>
</dbReference>
<keyword evidence="5" id="KW-1185">Reference proteome</keyword>
<dbReference type="KEGG" id="tet:TTHERM_00938830"/>
<accession>Q22DQ9</accession>
<evidence type="ECO:0000256" key="2">
    <source>
        <dbReference type="SAM" id="MobiDB-lite"/>
    </source>
</evidence>
<dbReference type="PANTHER" id="PTHR11909">
    <property type="entry name" value="CASEIN KINASE-RELATED"/>
    <property type="match status" value="1"/>
</dbReference>
<feature type="compositionally biased region" description="Polar residues" evidence="2">
    <location>
        <begin position="1"/>
        <end position="21"/>
    </location>
</feature>
<keyword evidence="4" id="KW-0808">Transferase</keyword>
<evidence type="ECO:0000259" key="3">
    <source>
        <dbReference type="PROSITE" id="PS50011"/>
    </source>
</evidence>
<evidence type="ECO:0000256" key="1">
    <source>
        <dbReference type="ARBA" id="ARBA00023860"/>
    </source>
</evidence>
<keyword evidence="4" id="KW-0418">Kinase</keyword>
<dbReference type="Gene3D" id="1.10.510.10">
    <property type="entry name" value="Transferase(Phosphotransferase) domain 1"/>
    <property type="match status" value="1"/>
</dbReference>
<dbReference type="OrthoDB" id="289049at2759"/>
<dbReference type="InterPro" id="IPR011009">
    <property type="entry name" value="Kinase-like_dom_sf"/>
</dbReference>
<dbReference type="SUPFAM" id="SSF56112">
    <property type="entry name" value="Protein kinase-like (PK-like)"/>
    <property type="match status" value="1"/>
</dbReference>
<dbReference type="AlphaFoldDB" id="Q22DQ9"/>
<dbReference type="GO" id="GO:0005524">
    <property type="term" value="F:ATP binding"/>
    <property type="evidence" value="ECO:0007669"/>
    <property type="project" value="InterPro"/>
</dbReference>
<gene>
    <name evidence="4" type="ORF">TTHERM_00938830</name>
</gene>
<name>Q22DQ9_TETTS</name>
<feature type="region of interest" description="Disordered" evidence="2">
    <location>
        <begin position="1"/>
        <end position="31"/>
    </location>
</feature>
<dbReference type="InterPro" id="IPR000719">
    <property type="entry name" value="Prot_kinase_dom"/>
</dbReference>
<proteinExistence type="predicted"/>
<organism evidence="4 5">
    <name type="scientific">Tetrahymena thermophila (strain SB210)</name>
    <dbReference type="NCBI Taxonomy" id="312017"/>
    <lineage>
        <taxon>Eukaryota</taxon>
        <taxon>Sar</taxon>
        <taxon>Alveolata</taxon>
        <taxon>Ciliophora</taxon>
        <taxon>Intramacronucleata</taxon>
        <taxon>Oligohymenophorea</taxon>
        <taxon>Hymenostomatida</taxon>
        <taxon>Tetrahymenina</taxon>
        <taxon>Tetrahymenidae</taxon>
        <taxon>Tetrahymena</taxon>
    </lineage>
</organism>
<dbReference type="EMBL" id="GG662503">
    <property type="protein sequence ID" value="EAR83395.2"/>
    <property type="molecule type" value="Genomic_DNA"/>
</dbReference>
<dbReference type="HOGENOM" id="CLU_490498_0_0_1"/>
<evidence type="ECO:0000313" key="4">
    <source>
        <dbReference type="EMBL" id="EAR83395.2"/>
    </source>
</evidence>
<dbReference type="SMART" id="SM00220">
    <property type="entry name" value="S_TKc"/>
    <property type="match status" value="1"/>
</dbReference>
<dbReference type="InParanoid" id="Q22DQ9"/>